<reference evidence="2 3" key="1">
    <citation type="submission" date="2023-10" db="EMBL/GenBank/DDBJ databases">
        <title>Genome-Wide Identification Analysis in wild type Solanum Pinnatisectum Reveals Some Genes Defensing Phytophthora Infestans.</title>
        <authorList>
            <person name="Sun C."/>
        </authorList>
    </citation>
    <scope>NUCLEOTIDE SEQUENCE [LARGE SCALE GENOMIC DNA]</scope>
    <source>
        <strain evidence="2">LQN</strain>
        <tissue evidence="2">Leaf</tissue>
    </source>
</reference>
<accession>A0AAV9KKG6</accession>
<dbReference type="Proteomes" id="UP001311915">
    <property type="component" value="Unassembled WGS sequence"/>
</dbReference>
<gene>
    <name evidence="2" type="ORF">R3W88_019550</name>
</gene>
<evidence type="ECO:0000256" key="1">
    <source>
        <dbReference type="SAM" id="MobiDB-lite"/>
    </source>
</evidence>
<feature type="region of interest" description="Disordered" evidence="1">
    <location>
        <begin position="155"/>
        <end position="200"/>
    </location>
</feature>
<feature type="region of interest" description="Disordered" evidence="1">
    <location>
        <begin position="89"/>
        <end position="109"/>
    </location>
</feature>
<feature type="compositionally biased region" description="Basic residues" evidence="1">
    <location>
        <begin position="160"/>
        <end position="184"/>
    </location>
</feature>
<organism evidence="2 3">
    <name type="scientific">Solanum pinnatisectum</name>
    <name type="common">tansyleaf nightshade</name>
    <dbReference type="NCBI Taxonomy" id="50273"/>
    <lineage>
        <taxon>Eukaryota</taxon>
        <taxon>Viridiplantae</taxon>
        <taxon>Streptophyta</taxon>
        <taxon>Embryophyta</taxon>
        <taxon>Tracheophyta</taxon>
        <taxon>Spermatophyta</taxon>
        <taxon>Magnoliopsida</taxon>
        <taxon>eudicotyledons</taxon>
        <taxon>Gunneridae</taxon>
        <taxon>Pentapetalae</taxon>
        <taxon>asterids</taxon>
        <taxon>lamiids</taxon>
        <taxon>Solanales</taxon>
        <taxon>Solanaceae</taxon>
        <taxon>Solanoideae</taxon>
        <taxon>Solaneae</taxon>
        <taxon>Solanum</taxon>
    </lineage>
</organism>
<dbReference type="EMBL" id="JAWPEI010000010">
    <property type="protein sequence ID" value="KAK4713643.1"/>
    <property type="molecule type" value="Genomic_DNA"/>
</dbReference>
<keyword evidence="3" id="KW-1185">Reference proteome</keyword>
<comment type="caution">
    <text evidence="2">The sequence shown here is derived from an EMBL/GenBank/DDBJ whole genome shotgun (WGS) entry which is preliminary data.</text>
</comment>
<dbReference type="AlphaFoldDB" id="A0AAV9KKG6"/>
<evidence type="ECO:0000313" key="3">
    <source>
        <dbReference type="Proteomes" id="UP001311915"/>
    </source>
</evidence>
<feature type="compositionally biased region" description="Low complexity" evidence="1">
    <location>
        <begin position="185"/>
        <end position="200"/>
    </location>
</feature>
<name>A0AAV9KKG6_9SOLN</name>
<sequence length="200" mass="21917">MSINDSLSLPADEEVHFQDLSLVLLPDAPSVGEVREHSSFCIALDGFANWSSVSQNPFLPISTNSFLMAHVVVPVPLSSRRSLKIVNRDSVSNPMSEPSSPTDIPSLPTVRVPETRQKHRLVEAELISALASRNRTCSSACHPLQTPTIVLSDDDLVSRRDRRGKHITSKPSRFKPSTKAKKSSLPKASPKSSSKIHFSK</sequence>
<feature type="compositionally biased region" description="Polar residues" evidence="1">
    <location>
        <begin position="89"/>
        <end position="103"/>
    </location>
</feature>
<proteinExistence type="predicted"/>
<evidence type="ECO:0000313" key="2">
    <source>
        <dbReference type="EMBL" id="KAK4713643.1"/>
    </source>
</evidence>
<protein>
    <submittedName>
        <fullName evidence="2">Uncharacterized protein</fullName>
    </submittedName>
</protein>